<proteinExistence type="predicted"/>
<dbReference type="Pfam" id="PF05272">
    <property type="entry name" value="VapE-like_dom"/>
    <property type="match status" value="1"/>
</dbReference>
<gene>
    <name evidence="2" type="ORF">ACFFHF_10230</name>
</gene>
<dbReference type="PANTHER" id="PTHR34985">
    <property type="entry name" value="SLR0554 PROTEIN"/>
    <property type="match status" value="1"/>
</dbReference>
<accession>A0ABV6KRH9</accession>
<evidence type="ECO:0000313" key="2">
    <source>
        <dbReference type="EMBL" id="MFC0475622.1"/>
    </source>
</evidence>
<feature type="domain" description="Virulence-associated protein E-like" evidence="1">
    <location>
        <begin position="461"/>
        <end position="676"/>
    </location>
</feature>
<organism evidence="2 3">
    <name type="scientific">Robertmurraya beringensis</name>
    <dbReference type="NCBI Taxonomy" id="641660"/>
    <lineage>
        <taxon>Bacteria</taxon>
        <taxon>Bacillati</taxon>
        <taxon>Bacillota</taxon>
        <taxon>Bacilli</taxon>
        <taxon>Bacillales</taxon>
        <taxon>Bacillaceae</taxon>
        <taxon>Robertmurraya</taxon>
    </lineage>
</organism>
<name>A0ABV6KRH9_9BACI</name>
<protein>
    <submittedName>
        <fullName evidence="2">VapE domain-containing protein</fullName>
    </submittedName>
</protein>
<keyword evidence="3" id="KW-1185">Reference proteome</keyword>
<dbReference type="RefSeq" id="WP_160547844.1">
    <property type="nucleotide sequence ID" value="NZ_JBHLUU010000030.1"/>
</dbReference>
<dbReference type="PANTHER" id="PTHR34985:SF1">
    <property type="entry name" value="SLR0554 PROTEIN"/>
    <property type="match status" value="1"/>
</dbReference>
<evidence type="ECO:0000313" key="3">
    <source>
        <dbReference type="Proteomes" id="UP001589738"/>
    </source>
</evidence>
<reference evidence="2 3" key="1">
    <citation type="submission" date="2024-09" db="EMBL/GenBank/DDBJ databases">
        <authorList>
            <person name="Sun Q."/>
            <person name="Mori K."/>
        </authorList>
    </citation>
    <scope>NUCLEOTIDE SEQUENCE [LARGE SCALE GENOMIC DNA]</scope>
    <source>
        <strain evidence="2 3">CGMCC 1.9126</strain>
    </source>
</reference>
<comment type="caution">
    <text evidence="2">The sequence shown here is derived from an EMBL/GenBank/DDBJ whole genome shotgun (WGS) entry which is preliminary data.</text>
</comment>
<dbReference type="EMBL" id="JBHLUU010000030">
    <property type="protein sequence ID" value="MFC0475622.1"/>
    <property type="molecule type" value="Genomic_DNA"/>
</dbReference>
<dbReference type="Proteomes" id="UP001589738">
    <property type="component" value="Unassembled WGS sequence"/>
</dbReference>
<sequence length="794" mass="91653">MNFIISTGNSRKDKFWKKKLVSWEEFTEKLSRTIVTNETQAEYRKMKKYQQDNVKDVGGFVAGELKDNRRRKENVLSRSMLTLDMDYADHTESIATNIEMLYDYACCIYSTHKHCPEKPRLRLIIPLSRTVSPDEYQALSRMIAKEIGMELFDDTTYEPNRLMYWPSTSSDGEYFFKKIDGSFLDPDTILQLYKDWKDTSTWPVSSRQTTVIEKKIKKQEDPITKSGMVGAFCRSYSITASIETFLSDVYAPSVMEGRFDYIPADSSAGVMIYDDKYAYSHHATDPACGKLLNAFDLVRIHKFSELDEMTKEGAPPTSLPSYKAMLQICSEDEQVRKQLAFERIEQAKEEFDDENWELKLDVNKNGSVKDTLSNITEILRHDELFIPIAYNQLSHRLDINGEPPWKQVKPGWNDADLSNAKVLLDKKYGIYSPSKFKDALLTTASERAFHPIKDYFNGLPVWDGTKRIDRLLIDYFGSEENSYTKEVMRKTLCAAVARVYEPGIKYDNVLILIGDQGLGKSTFFSKLAMDWFSDSLTLSDMRDKASAEKLQGYWILELGELAGLRKVDMELVKAFITRLDDKFRHSYGVYVESHPRQCIIVGTTNSEKGILRDVTGNRRYWPVHVGKGKKNIWADLNQSEVNQIWAEAIVYYKQGEELILKGESAELAYRYQQEAMEEDDREGLVKEYLETLLPENWDAMKLFERRNYLAGETAFDSGPPLGTKKRTKVCFQEIWCECFGKDKSDLKRSVSFELQGILVKLGGWKRYDGNKSGKMKHPIYGVQITYVREDHKET</sequence>
<dbReference type="InterPro" id="IPR007936">
    <property type="entry name" value="VapE-like_dom"/>
</dbReference>
<evidence type="ECO:0000259" key="1">
    <source>
        <dbReference type="Pfam" id="PF05272"/>
    </source>
</evidence>